<name>A0ABN1H8U2_9ACTN</name>
<dbReference type="Proteomes" id="UP001500957">
    <property type="component" value="Unassembled WGS sequence"/>
</dbReference>
<dbReference type="EMBL" id="BAAAHE010000044">
    <property type="protein sequence ID" value="GAA0633529.1"/>
    <property type="molecule type" value="Genomic_DNA"/>
</dbReference>
<evidence type="ECO:0000313" key="1">
    <source>
        <dbReference type="EMBL" id="GAA0633529.1"/>
    </source>
</evidence>
<sequence length="324" mass="35302">MLEPLVPLGTGPFLRRRAAEFGFTHATLRTAVRRNRIIVLRRGVLVSAEDRAAAAAAPETLHAQDIQALRLALHRQNVVAAGTSAAQILGLDFLDRPPPALIVCTDDPGVSGTHKNDYYLRSAPLPAEHVIRRHGVPLTSGERTLLDLASALPFKQSVVFAESALRQGLATKAGFDAILDAAEGRPGIEQARKALTFASPWTQSVLESVSHVGMYEKGVILPKWQQAVIVNGGEDAYLVDCLWDHLPILVIGEADGTEKSVGVDRLDTVRRIRAERHRHGQLLDTGAEIIRWGWYEANNPEILAAKINAGLARALERSRGRFSV</sequence>
<accession>A0ABN1H8U2</accession>
<keyword evidence="2" id="KW-1185">Reference proteome</keyword>
<gene>
    <name evidence="1" type="ORF">GCM10009547_41880</name>
</gene>
<organism evidence="1 2">
    <name type="scientific">Sporichthya brevicatena</name>
    <dbReference type="NCBI Taxonomy" id="171442"/>
    <lineage>
        <taxon>Bacteria</taxon>
        <taxon>Bacillati</taxon>
        <taxon>Actinomycetota</taxon>
        <taxon>Actinomycetes</taxon>
        <taxon>Sporichthyales</taxon>
        <taxon>Sporichthyaceae</taxon>
        <taxon>Sporichthya</taxon>
    </lineage>
</organism>
<dbReference type="RefSeq" id="WP_344608414.1">
    <property type="nucleotide sequence ID" value="NZ_BAAAHE010000044.1"/>
</dbReference>
<protein>
    <submittedName>
        <fullName evidence="1">Uncharacterized protein</fullName>
    </submittedName>
</protein>
<evidence type="ECO:0000313" key="2">
    <source>
        <dbReference type="Proteomes" id="UP001500957"/>
    </source>
</evidence>
<proteinExistence type="predicted"/>
<reference evidence="1 2" key="1">
    <citation type="journal article" date="2019" name="Int. J. Syst. Evol. Microbiol.">
        <title>The Global Catalogue of Microorganisms (GCM) 10K type strain sequencing project: providing services to taxonomists for standard genome sequencing and annotation.</title>
        <authorList>
            <consortium name="The Broad Institute Genomics Platform"/>
            <consortium name="The Broad Institute Genome Sequencing Center for Infectious Disease"/>
            <person name="Wu L."/>
            <person name="Ma J."/>
        </authorList>
    </citation>
    <scope>NUCLEOTIDE SEQUENCE [LARGE SCALE GENOMIC DNA]</scope>
    <source>
        <strain evidence="1 2">JCM 10671</strain>
    </source>
</reference>
<comment type="caution">
    <text evidence="1">The sequence shown here is derived from an EMBL/GenBank/DDBJ whole genome shotgun (WGS) entry which is preliminary data.</text>
</comment>